<feature type="domain" description="N-acetyltransferase" evidence="3">
    <location>
        <begin position="3"/>
        <end position="145"/>
    </location>
</feature>
<dbReference type="RefSeq" id="WP_248357192.1">
    <property type="nucleotide sequence ID" value="NZ_AP025591.1"/>
</dbReference>
<evidence type="ECO:0000259" key="3">
    <source>
        <dbReference type="PROSITE" id="PS51186"/>
    </source>
</evidence>
<dbReference type="EMBL" id="AP025591">
    <property type="protein sequence ID" value="BDG06712.1"/>
    <property type="molecule type" value="Genomic_DNA"/>
</dbReference>
<evidence type="ECO:0000313" key="4">
    <source>
        <dbReference type="EMBL" id="BDG06712.1"/>
    </source>
</evidence>
<evidence type="ECO:0000256" key="1">
    <source>
        <dbReference type="ARBA" id="ARBA00022679"/>
    </source>
</evidence>
<dbReference type="SUPFAM" id="SSF55729">
    <property type="entry name" value="Acyl-CoA N-acyltransferases (Nat)"/>
    <property type="match status" value="1"/>
</dbReference>
<keyword evidence="1" id="KW-0808">Transferase</keyword>
<evidence type="ECO:0000313" key="5">
    <source>
        <dbReference type="Proteomes" id="UP001162891"/>
    </source>
</evidence>
<keyword evidence="2" id="KW-0012">Acyltransferase</keyword>
<reference evidence="5" key="1">
    <citation type="journal article" date="2022" name="Int. J. Syst. Evol. Microbiol.">
        <title>Anaeromyxobacter oryzae sp. nov., Anaeromyxobacter diazotrophicus sp. nov. and Anaeromyxobacter paludicola sp. nov., isolated from paddy soils.</title>
        <authorList>
            <person name="Itoh H."/>
            <person name="Xu Z."/>
            <person name="Mise K."/>
            <person name="Masuda Y."/>
            <person name="Ushijima N."/>
            <person name="Hayakawa C."/>
            <person name="Shiratori Y."/>
            <person name="Senoo K."/>
        </authorList>
    </citation>
    <scope>NUCLEOTIDE SEQUENCE [LARGE SCALE GENOMIC DNA]</scope>
    <source>
        <strain evidence="5">Red232</strain>
    </source>
</reference>
<proteinExistence type="predicted"/>
<organism evidence="4 5">
    <name type="scientific">Anaeromyxobacter oryzae</name>
    <dbReference type="NCBI Taxonomy" id="2918170"/>
    <lineage>
        <taxon>Bacteria</taxon>
        <taxon>Pseudomonadati</taxon>
        <taxon>Myxococcota</taxon>
        <taxon>Myxococcia</taxon>
        <taxon>Myxococcales</taxon>
        <taxon>Cystobacterineae</taxon>
        <taxon>Anaeromyxobacteraceae</taxon>
        <taxon>Anaeromyxobacter</taxon>
    </lineage>
</organism>
<dbReference type="Proteomes" id="UP001162891">
    <property type="component" value="Chromosome"/>
</dbReference>
<sequence length="146" mass="16117">MSPLVRFATTAEDLEAAFALRRAVFEVEQGVPRPLDRDAFDDRASHVVAYDASGRCIGTGRLVRITRRTGQIGREAVPAEHRRSGIGAALLDALERMAILQGLRELTVHAQLPAEPFYRKRGYVAEGEPFVDQGVAHVLMRKVLVP</sequence>
<name>A0ABN6N3Z4_9BACT</name>
<dbReference type="CDD" id="cd04301">
    <property type="entry name" value="NAT_SF"/>
    <property type="match status" value="1"/>
</dbReference>
<keyword evidence="5" id="KW-1185">Reference proteome</keyword>
<dbReference type="Pfam" id="PF13673">
    <property type="entry name" value="Acetyltransf_10"/>
    <property type="match status" value="1"/>
</dbReference>
<evidence type="ECO:0000256" key="2">
    <source>
        <dbReference type="ARBA" id="ARBA00023315"/>
    </source>
</evidence>
<protein>
    <submittedName>
        <fullName evidence="4">GNAT family acetyltransferase</fullName>
    </submittedName>
</protein>
<gene>
    <name evidence="4" type="ORF">AMOR_57080</name>
</gene>
<dbReference type="InterPro" id="IPR000182">
    <property type="entry name" value="GNAT_dom"/>
</dbReference>
<dbReference type="PROSITE" id="PS51186">
    <property type="entry name" value="GNAT"/>
    <property type="match status" value="1"/>
</dbReference>
<dbReference type="PANTHER" id="PTHR43877">
    <property type="entry name" value="AMINOALKYLPHOSPHONATE N-ACETYLTRANSFERASE-RELATED-RELATED"/>
    <property type="match status" value="1"/>
</dbReference>
<dbReference type="Gene3D" id="3.40.630.30">
    <property type="match status" value="1"/>
</dbReference>
<dbReference type="InterPro" id="IPR050832">
    <property type="entry name" value="Bact_Acetyltransf"/>
</dbReference>
<accession>A0ABN6N3Z4</accession>
<dbReference type="InterPro" id="IPR016181">
    <property type="entry name" value="Acyl_CoA_acyltransferase"/>
</dbReference>